<proteinExistence type="predicted"/>
<comment type="caution">
    <text evidence="2">The sequence shown here is derived from an EMBL/GenBank/DDBJ whole genome shotgun (WGS) entry which is preliminary data.</text>
</comment>
<dbReference type="EMBL" id="JAUDFV010000147">
    <property type="protein sequence ID" value="KAL2720434.1"/>
    <property type="molecule type" value="Genomic_DNA"/>
</dbReference>
<name>A0ABD2AIH2_VESSQ</name>
<protein>
    <submittedName>
        <fullName evidence="2">Uncharacterized protein</fullName>
    </submittedName>
</protein>
<evidence type="ECO:0000313" key="2">
    <source>
        <dbReference type="EMBL" id="KAL2720434.1"/>
    </source>
</evidence>
<organism evidence="2 3">
    <name type="scientific">Vespula squamosa</name>
    <name type="common">Southern yellow jacket</name>
    <name type="synonym">Wasp</name>
    <dbReference type="NCBI Taxonomy" id="30214"/>
    <lineage>
        <taxon>Eukaryota</taxon>
        <taxon>Metazoa</taxon>
        <taxon>Ecdysozoa</taxon>
        <taxon>Arthropoda</taxon>
        <taxon>Hexapoda</taxon>
        <taxon>Insecta</taxon>
        <taxon>Pterygota</taxon>
        <taxon>Neoptera</taxon>
        <taxon>Endopterygota</taxon>
        <taxon>Hymenoptera</taxon>
        <taxon>Apocrita</taxon>
        <taxon>Aculeata</taxon>
        <taxon>Vespoidea</taxon>
        <taxon>Vespidae</taxon>
        <taxon>Vespinae</taxon>
        <taxon>Vespula</taxon>
    </lineage>
</organism>
<evidence type="ECO:0000313" key="3">
    <source>
        <dbReference type="Proteomes" id="UP001607302"/>
    </source>
</evidence>
<sequence length="124" mass="13985">MKTKLKPSVAEKGCDASYHNDDDDDNDDDDNDNDDNDNTTTTQRQHNEDDGDDGEDKDSIHEPKLLTYYARMSEILEITACHYGVLSRSLSRAYVMGNGFRDTCISKEEKGTAIRLAGRYNCSH</sequence>
<reference evidence="2 3" key="1">
    <citation type="journal article" date="2024" name="Ann. Entomol. Soc. Am.">
        <title>Genomic analyses of the southern and eastern yellowjacket wasps (Hymenoptera: Vespidae) reveal evolutionary signatures of social life.</title>
        <authorList>
            <person name="Catto M.A."/>
            <person name="Caine P.B."/>
            <person name="Orr S.E."/>
            <person name="Hunt B.G."/>
            <person name="Goodisman M.A.D."/>
        </authorList>
    </citation>
    <scope>NUCLEOTIDE SEQUENCE [LARGE SCALE GENOMIC DNA]</scope>
    <source>
        <strain evidence="2">233</strain>
        <tissue evidence="2">Head and thorax</tissue>
    </source>
</reference>
<accession>A0ABD2AIH2</accession>
<evidence type="ECO:0000256" key="1">
    <source>
        <dbReference type="SAM" id="MobiDB-lite"/>
    </source>
</evidence>
<dbReference type="AlphaFoldDB" id="A0ABD2AIH2"/>
<gene>
    <name evidence="2" type="ORF">V1478_010700</name>
</gene>
<feature type="compositionally biased region" description="Acidic residues" evidence="1">
    <location>
        <begin position="21"/>
        <end position="37"/>
    </location>
</feature>
<keyword evidence="3" id="KW-1185">Reference proteome</keyword>
<dbReference type="Proteomes" id="UP001607302">
    <property type="component" value="Unassembled WGS sequence"/>
</dbReference>
<feature type="region of interest" description="Disordered" evidence="1">
    <location>
        <begin position="1"/>
        <end position="60"/>
    </location>
</feature>